<proteinExistence type="predicted"/>
<gene>
    <name evidence="2" type="ORF">NCTC9997_05466</name>
</gene>
<reference evidence="2 3" key="1">
    <citation type="submission" date="2018-12" db="EMBL/GenBank/DDBJ databases">
        <authorList>
            <consortium name="Pathogen Informatics"/>
        </authorList>
    </citation>
    <scope>NUCLEOTIDE SEQUENCE [LARGE SCALE GENOMIC DNA]</scope>
    <source>
        <strain evidence="2 3">NCTC9997</strain>
    </source>
</reference>
<organism evidence="2 3">
    <name type="scientific">Raoultella terrigena</name>
    <name type="common">Klebsiella terrigena</name>
    <dbReference type="NCBI Taxonomy" id="577"/>
    <lineage>
        <taxon>Bacteria</taxon>
        <taxon>Pseudomonadati</taxon>
        <taxon>Pseudomonadota</taxon>
        <taxon>Gammaproteobacteria</taxon>
        <taxon>Enterobacterales</taxon>
        <taxon>Enterobacteriaceae</taxon>
        <taxon>Klebsiella/Raoultella group</taxon>
        <taxon>Raoultella</taxon>
    </lineage>
</organism>
<accession>A0A7Z8ZED7</accession>
<dbReference type="EMBL" id="LR134253">
    <property type="protein sequence ID" value="VED54558.1"/>
    <property type="molecule type" value="Genomic_DNA"/>
</dbReference>
<keyword evidence="3" id="KW-1185">Reference proteome</keyword>
<protein>
    <recommendedName>
        <fullName evidence="4">ParB/Sulfiredoxin domain-containing protein</fullName>
    </recommendedName>
</protein>
<evidence type="ECO:0008006" key="4">
    <source>
        <dbReference type="Google" id="ProtNLM"/>
    </source>
</evidence>
<evidence type="ECO:0000313" key="3">
    <source>
        <dbReference type="Proteomes" id="UP000267630"/>
    </source>
</evidence>
<feature type="region of interest" description="Disordered" evidence="1">
    <location>
        <begin position="269"/>
        <end position="293"/>
    </location>
</feature>
<name>A0A7Z8ZED7_RAOTE</name>
<sequence>MESISVRVLDLYLDSKNPRHEPISDRQKIIEHLVRTEKIKILAKDISEKGISPLDLPAIIKDGKGNFVVVEGNRRICALTLLNDPELCPEGDKTYFKNLSEKSEIIPEELNCILFDSREEANIWIELRHNGEQGGVGLVTWDASQKARFFDSSDNTLALKLIDYAQERKIITAAQRQTKILTTISRFVGNPIFRSMLGVITGRSDPNVKLDVPRDDFDKVLKKFFDDLFAGENNVTSRSKKDDWERYAKKLRTEGYAPNTHVDEYDLIEKTPKQPSPPKTVQTPIDGPVNNPSPDLRKYIIPSDFKVVIKDKIIKRAYDELRTLNCDEYTLASALVCRAFLENVYGRFYEKTYGNHPSGMQTHSVLDKVIKKLEENKGEFSKIESNALGALRRVQNNENNILSPKTLGAFAHAGWYPDAKALKREWDNISEIVAYLLKNI</sequence>
<dbReference type="AlphaFoldDB" id="A0A7Z8ZED7"/>
<evidence type="ECO:0000256" key="1">
    <source>
        <dbReference type="SAM" id="MobiDB-lite"/>
    </source>
</evidence>
<dbReference type="Proteomes" id="UP000267630">
    <property type="component" value="Chromosome 3"/>
</dbReference>
<evidence type="ECO:0000313" key="2">
    <source>
        <dbReference type="EMBL" id="VED54558.1"/>
    </source>
</evidence>